<feature type="non-terminal residue" evidence="1">
    <location>
        <position position="1"/>
    </location>
</feature>
<gene>
    <name evidence="1" type="primary">MAAZ3</name>
    <name evidence="1" type="ORF">CM83_9572</name>
</gene>
<dbReference type="EMBL" id="GBHO01027725">
    <property type="protein sequence ID" value="JAG15879.1"/>
    <property type="molecule type" value="Transcribed_RNA"/>
</dbReference>
<dbReference type="AlphaFoldDB" id="A0A0A9X796"/>
<organism evidence="1">
    <name type="scientific">Lygus hesperus</name>
    <name type="common">Western plant bug</name>
    <dbReference type="NCBI Taxonomy" id="30085"/>
    <lineage>
        <taxon>Eukaryota</taxon>
        <taxon>Metazoa</taxon>
        <taxon>Ecdysozoa</taxon>
        <taxon>Arthropoda</taxon>
        <taxon>Hexapoda</taxon>
        <taxon>Insecta</taxon>
        <taxon>Pterygota</taxon>
        <taxon>Neoptera</taxon>
        <taxon>Paraneoptera</taxon>
        <taxon>Hemiptera</taxon>
        <taxon>Heteroptera</taxon>
        <taxon>Panheteroptera</taxon>
        <taxon>Cimicomorpha</taxon>
        <taxon>Miridae</taxon>
        <taxon>Mirini</taxon>
        <taxon>Lygus</taxon>
    </lineage>
</organism>
<accession>A0A0A9X796</accession>
<reference evidence="1" key="2">
    <citation type="submission" date="2014-07" db="EMBL/GenBank/DDBJ databases">
        <authorList>
            <person name="Hull J."/>
        </authorList>
    </citation>
    <scope>NUCLEOTIDE SEQUENCE</scope>
</reference>
<sequence length="197" mass="22281">QLRFAEEEIVRLQVKKKLLQSAPDIIPNTISGPQFMLRRSSTLGNLSDEIPSSADAEMQTEAVETTDRGTWLEQDFADKDVQTATTSKEEAQSGVQESQTDLQSVMTFIEFVDRNYLRNALQRRSMSPDWEDILISISTPTETIEFNFRQCLRMPPVNSIVSHPVLSPLEALFLPLGNGLVECSILVPLLTKWKSYF</sequence>
<protein>
    <submittedName>
        <fullName evidence="1">Mating-type protein A-alpha Z3</fullName>
    </submittedName>
</protein>
<name>A0A0A9X796_LYGHE</name>
<reference evidence="1" key="1">
    <citation type="journal article" date="2014" name="PLoS ONE">
        <title>Transcriptome-Based Identification of ABC Transporters in the Western Tarnished Plant Bug Lygus hesperus.</title>
        <authorList>
            <person name="Hull J.J."/>
            <person name="Chaney K."/>
            <person name="Geib S.M."/>
            <person name="Fabrick J.A."/>
            <person name="Brent C.S."/>
            <person name="Walsh D."/>
            <person name="Lavine L.C."/>
        </authorList>
    </citation>
    <scope>NUCLEOTIDE SEQUENCE</scope>
</reference>
<proteinExistence type="predicted"/>
<evidence type="ECO:0000313" key="1">
    <source>
        <dbReference type="EMBL" id="JAG15879.1"/>
    </source>
</evidence>